<reference evidence="6 7" key="1">
    <citation type="submission" date="2017-07" db="EMBL/GenBank/DDBJ databases">
        <title>Paenibacillus herberti R33 genome sequencing and assembly.</title>
        <authorList>
            <person name="Su W."/>
        </authorList>
    </citation>
    <scope>NUCLEOTIDE SEQUENCE [LARGE SCALE GENOMIC DNA]</scope>
    <source>
        <strain evidence="6 7">R33</strain>
    </source>
</reference>
<evidence type="ECO:0000256" key="1">
    <source>
        <dbReference type="ARBA" id="ARBA00022801"/>
    </source>
</evidence>
<keyword evidence="2" id="KW-0961">Cell wall biogenesis/degradation</keyword>
<evidence type="ECO:0000313" key="6">
    <source>
        <dbReference type="EMBL" id="OXM13871.1"/>
    </source>
</evidence>
<dbReference type="AlphaFoldDB" id="A0A229NVF0"/>
<dbReference type="GO" id="GO:0009253">
    <property type="term" value="P:peptidoglycan catabolic process"/>
    <property type="evidence" value="ECO:0007669"/>
    <property type="project" value="InterPro"/>
</dbReference>
<dbReference type="InterPro" id="IPR050695">
    <property type="entry name" value="N-acetylmuramoyl_amidase_3"/>
</dbReference>
<comment type="caution">
    <text evidence="6">The sequence shown here is derived from an EMBL/GenBank/DDBJ whole genome shotgun (WGS) entry which is preliminary data.</text>
</comment>
<protein>
    <recommendedName>
        <fullName evidence="5">SH3b domain-containing protein</fullName>
    </recommendedName>
</protein>
<dbReference type="PROSITE" id="PS51781">
    <property type="entry name" value="SH3B"/>
    <property type="match status" value="2"/>
</dbReference>
<evidence type="ECO:0000259" key="5">
    <source>
        <dbReference type="PROSITE" id="PS51781"/>
    </source>
</evidence>
<dbReference type="EMBL" id="NMUQ01000002">
    <property type="protein sequence ID" value="OXM13871.1"/>
    <property type="molecule type" value="Genomic_DNA"/>
</dbReference>
<gene>
    <name evidence="6" type="ORF">CGZ75_12700</name>
</gene>
<dbReference type="PANTHER" id="PTHR30404:SF0">
    <property type="entry name" value="N-ACETYLMURAMOYL-L-ALANINE AMIDASE AMIC"/>
    <property type="match status" value="1"/>
</dbReference>
<evidence type="ECO:0000313" key="7">
    <source>
        <dbReference type="Proteomes" id="UP000215145"/>
    </source>
</evidence>
<dbReference type="Gene3D" id="3.40.630.40">
    <property type="entry name" value="Zn-dependent exopeptidases"/>
    <property type="match status" value="1"/>
</dbReference>
<dbReference type="GO" id="GO:0008745">
    <property type="term" value="F:N-acetylmuramoyl-L-alanine amidase activity"/>
    <property type="evidence" value="ECO:0007669"/>
    <property type="project" value="InterPro"/>
</dbReference>
<dbReference type="SMART" id="SM00646">
    <property type="entry name" value="Ami_3"/>
    <property type="match status" value="1"/>
</dbReference>
<feature type="signal peptide" evidence="4">
    <location>
        <begin position="1"/>
        <end position="20"/>
    </location>
</feature>
<dbReference type="OrthoDB" id="9806267at2"/>
<feature type="domain" description="SH3b" evidence="5">
    <location>
        <begin position="29"/>
        <end position="91"/>
    </location>
</feature>
<proteinExistence type="predicted"/>
<dbReference type="Pfam" id="PF08239">
    <property type="entry name" value="SH3_3"/>
    <property type="match status" value="2"/>
</dbReference>
<organism evidence="6 7">
    <name type="scientific">Paenibacillus herberti</name>
    <dbReference type="NCBI Taxonomy" id="1619309"/>
    <lineage>
        <taxon>Bacteria</taxon>
        <taxon>Bacillati</taxon>
        <taxon>Bacillota</taxon>
        <taxon>Bacilli</taxon>
        <taxon>Bacillales</taxon>
        <taxon>Paenibacillaceae</taxon>
        <taxon>Paenibacillus</taxon>
    </lineage>
</organism>
<feature type="domain" description="SH3b" evidence="5">
    <location>
        <begin position="108"/>
        <end position="171"/>
    </location>
</feature>
<keyword evidence="4" id="KW-0732">Signal</keyword>
<sequence>MIRKISLLLLAAMLLLPAWQDRPAAEAAAASYKVGTKSLAVYKDADSRSTVKGYLKQGTVVQVSDEKYGWAQVSGNGIKGWAAAHYLVEASSSGNKGGAENLKQTSTEVWNEVSGSGVRLRSGPGAGYAVIGSVSTGDLVKRLKKQGNWSRVTTESGQTGWMSSQYVGSSVSKSSGKGLGPTAASSSRGSLQGKLIAVDPGHGGSDPGMIGKTHSTEEKDLTLSTSLLLVEELRERGASVVMTRNEDDEKPALSERVKTAVAADAFISVHYNSATNKASGSLVFYYSKSKDAPLARAVETELQGLSLRSNGIAFGDYHVLRENRLPSVLVELGFLSNKKDEEEVRNSSYQRSAARAIAEGLQNYFSRQSD</sequence>
<dbReference type="Gene3D" id="2.30.30.40">
    <property type="entry name" value="SH3 Domains"/>
    <property type="match status" value="2"/>
</dbReference>
<name>A0A229NVF0_9BACL</name>
<evidence type="ECO:0000256" key="2">
    <source>
        <dbReference type="ARBA" id="ARBA00023316"/>
    </source>
</evidence>
<evidence type="ECO:0000256" key="4">
    <source>
        <dbReference type="SAM" id="SignalP"/>
    </source>
</evidence>
<dbReference type="GO" id="GO:0030288">
    <property type="term" value="C:outer membrane-bounded periplasmic space"/>
    <property type="evidence" value="ECO:0007669"/>
    <property type="project" value="TreeGrafter"/>
</dbReference>
<dbReference type="Proteomes" id="UP000215145">
    <property type="component" value="Unassembled WGS sequence"/>
</dbReference>
<keyword evidence="1" id="KW-0378">Hydrolase</keyword>
<dbReference type="InterPro" id="IPR002508">
    <property type="entry name" value="MurNAc-LAA_cat"/>
</dbReference>
<dbReference type="SUPFAM" id="SSF53187">
    <property type="entry name" value="Zn-dependent exopeptidases"/>
    <property type="match status" value="1"/>
</dbReference>
<keyword evidence="7" id="KW-1185">Reference proteome</keyword>
<dbReference type="RefSeq" id="WP_089524698.1">
    <property type="nucleotide sequence ID" value="NZ_NMUQ01000002.1"/>
</dbReference>
<dbReference type="Pfam" id="PF01520">
    <property type="entry name" value="Amidase_3"/>
    <property type="match status" value="1"/>
</dbReference>
<feature type="region of interest" description="Disordered" evidence="3">
    <location>
        <begin position="172"/>
        <end position="217"/>
    </location>
</feature>
<evidence type="ECO:0000256" key="3">
    <source>
        <dbReference type="SAM" id="MobiDB-lite"/>
    </source>
</evidence>
<dbReference type="GO" id="GO:0071555">
    <property type="term" value="P:cell wall organization"/>
    <property type="evidence" value="ECO:0007669"/>
    <property type="project" value="UniProtKB-KW"/>
</dbReference>
<dbReference type="CDD" id="cd02696">
    <property type="entry name" value="MurNAc-LAA"/>
    <property type="match status" value="1"/>
</dbReference>
<dbReference type="InterPro" id="IPR003646">
    <property type="entry name" value="SH3-like_bac-type"/>
</dbReference>
<feature type="chain" id="PRO_5038523753" description="SH3b domain-containing protein" evidence="4">
    <location>
        <begin position="21"/>
        <end position="370"/>
    </location>
</feature>
<accession>A0A229NVF0</accession>
<dbReference type="SMART" id="SM00287">
    <property type="entry name" value="SH3b"/>
    <property type="match status" value="2"/>
</dbReference>
<dbReference type="PANTHER" id="PTHR30404">
    <property type="entry name" value="N-ACETYLMURAMOYL-L-ALANINE AMIDASE"/>
    <property type="match status" value="1"/>
</dbReference>